<organism evidence="1">
    <name type="scientific">freshwater metagenome</name>
    <dbReference type="NCBI Taxonomy" id="449393"/>
    <lineage>
        <taxon>unclassified sequences</taxon>
        <taxon>metagenomes</taxon>
        <taxon>ecological metagenomes</taxon>
    </lineage>
</organism>
<protein>
    <submittedName>
        <fullName evidence="1">Unannotated protein</fullName>
    </submittedName>
</protein>
<reference evidence="1" key="1">
    <citation type="submission" date="2020-05" db="EMBL/GenBank/DDBJ databases">
        <authorList>
            <person name="Chiriac C."/>
            <person name="Salcher M."/>
            <person name="Ghai R."/>
            <person name="Kavagutti S V."/>
        </authorList>
    </citation>
    <scope>NUCLEOTIDE SEQUENCE</scope>
</reference>
<name>A0A6J6UAS5_9ZZZZ</name>
<evidence type="ECO:0000313" key="1">
    <source>
        <dbReference type="EMBL" id="CAB4756224.1"/>
    </source>
</evidence>
<sequence length="285" mass="31455">MIKNLAWVTTRAAHGRDEDEPALVDALESAGCKVDIVDWDIRNINWSQFARVVLRSSWDYPERLTEFLTWLDHVATVSHVVNSSAIVRWNLDKNYLSELAEANISITPTVFVQPNSAVIFPDGEFVVKPAVGAGSRDAASYSGDQHEIANIHIARLHAIGQTVLIQPLLKSVAQDGEWPLVFFDGKFSHAANKRVTLPRAGTVDDLFAAETNTAHIATAPQIKVAQAAIDLVSNKFGPPTYGRVDLVRDDQDNFCVLELELIEPSLFLCYADAKCTQSFVEALIQ</sequence>
<proteinExistence type="predicted"/>
<dbReference type="EMBL" id="CAEZZK010000058">
    <property type="protein sequence ID" value="CAB4756224.1"/>
    <property type="molecule type" value="Genomic_DNA"/>
</dbReference>
<dbReference type="AlphaFoldDB" id="A0A6J6UAS5"/>
<dbReference type="SUPFAM" id="SSF56059">
    <property type="entry name" value="Glutathione synthetase ATP-binding domain-like"/>
    <property type="match status" value="1"/>
</dbReference>
<dbReference type="PANTHER" id="PTHR39217">
    <property type="match status" value="1"/>
</dbReference>
<dbReference type="InterPro" id="IPR053191">
    <property type="entry name" value="DcsG_Biosynth_Enzyme"/>
</dbReference>
<accession>A0A6J6UAS5</accession>
<gene>
    <name evidence="1" type="ORF">UFOPK2855_00411</name>
</gene>
<dbReference type="PANTHER" id="PTHR39217:SF1">
    <property type="entry name" value="GLUTATHIONE SYNTHETASE"/>
    <property type="match status" value="1"/>
</dbReference>